<dbReference type="Pfam" id="PF17917">
    <property type="entry name" value="RT_RNaseH"/>
    <property type="match status" value="1"/>
</dbReference>
<evidence type="ECO:0000256" key="1">
    <source>
        <dbReference type="ARBA" id="ARBA00010879"/>
    </source>
</evidence>
<keyword evidence="4" id="KW-0548">Nucleotidyltransferase</keyword>
<accession>A0ABD1JQU0</accession>
<dbReference type="AlphaFoldDB" id="A0ABD1JQU0"/>
<evidence type="ECO:0000313" key="12">
    <source>
        <dbReference type="Proteomes" id="UP001591681"/>
    </source>
</evidence>
<dbReference type="Gene3D" id="3.30.70.270">
    <property type="match status" value="1"/>
</dbReference>
<dbReference type="GO" id="GO:0004523">
    <property type="term" value="F:RNA-DNA hybrid ribonuclease activity"/>
    <property type="evidence" value="ECO:0007669"/>
    <property type="project" value="UniProtKB-EC"/>
</dbReference>
<evidence type="ECO:0000256" key="6">
    <source>
        <dbReference type="ARBA" id="ARBA00022759"/>
    </source>
</evidence>
<name>A0ABD1JQU0_9TELE</name>
<evidence type="ECO:0000259" key="10">
    <source>
        <dbReference type="Pfam" id="PF17917"/>
    </source>
</evidence>
<proteinExistence type="inferred from homology"/>
<dbReference type="GO" id="GO:0003964">
    <property type="term" value="F:RNA-directed DNA polymerase activity"/>
    <property type="evidence" value="ECO:0007669"/>
    <property type="project" value="UniProtKB-KW"/>
</dbReference>
<keyword evidence="6" id="KW-0255">Endonuclease</keyword>
<feature type="domain" description="Reverse transcriptase" evidence="9">
    <location>
        <begin position="91"/>
        <end position="214"/>
    </location>
</feature>
<dbReference type="FunFam" id="3.30.70.270:FF:000003">
    <property type="entry name" value="Transposon Ty3-G Gag-Pol polyprotein"/>
    <property type="match status" value="1"/>
</dbReference>
<dbReference type="InterPro" id="IPR043128">
    <property type="entry name" value="Rev_trsase/Diguanyl_cyclase"/>
</dbReference>
<evidence type="ECO:0000256" key="4">
    <source>
        <dbReference type="ARBA" id="ARBA00022695"/>
    </source>
</evidence>
<keyword evidence="5" id="KW-0540">Nuclease</keyword>
<keyword evidence="7" id="KW-0378">Hydrolase</keyword>
<dbReference type="SUPFAM" id="SSF56672">
    <property type="entry name" value="DNA/RNA polymerases"/>
    <property type="match status" value="1"/>
</dbReference>
<dbReference type="EC" id="3.1.26.4" evidence="2"/>
<evidence type="ECO:0000256" key="2">
    <source>
        <dbReference type="ARBA" id="ARBA00012180"/>
    </source>
</evidence>
<evidence type="ECO:0000259" key="9">
    <source>
        <dbReference type="Pfam" id="PF00078"/>
    </source>
</evidence>
<protein>
    <recommendedName>
        <fullName evidence="2">ribonuclease H</fullName>
        <ecNumber evidence="2">3.1.26.4</ecNumber>
    </recommendedName>
</protein>
<keyword evidence="8" id="KW-0695">RNA-directed DNA polymerase</keyword>
<dbReference type="InterPro" id="IPR050951">
    <property type="entry name" value="Retrovirus_Pol_polyprotein"/>
</dbReference>
<evidence type="ECO:0000256" key="7">
    <source>
        <dbReference type="ARBA" id="ARBA00022801"/>
    </source>
</evidence>
<dbReference type="InterPro" id="IPR000477">
    <property type="entry name" value="RT_dom"/>
</dbReference>
<dbReference type="InterPro" id="IPR043502">
    <property type="entry name" value="DNA/RNA_pol_sf"/>
</dbReference>
<evidence type="ECO:0000313" key="11">
    <source>
        <dbReference type="EMBL" id="KAL2089226.1"/>
    </source>
</evidence>
<dbReference type="Proteomes" id="UP001591681">
    <property type="component" value="Unassembled WGS sequence"/>
</dbReference>
<gene>
    <name evidence="11" type="ORF">ACEWY4_016125</name>
</gene>
<sequence length="381" mass="42954">MSHKDCVVKQQVYVVPGLATPLLGLPAIQNLCLLSPVDAIATDNTYVRQYPRVFTGLGKLEGEYRIKLKDNATPFALVVPRHLPLRLRGKVQEELNRMEAMGVISPIEEATEWCSGMVGISPTHHLHHTIQPFLFRLPFGISSAPEHFQKRLTQMLDGLEGTVCHADDILVFGATQQEYDERLHRVLQRLQQRGLTLNDKCQFAVTEVKFLGHIVSGKGIRPDPDKIRAIAAMSPPRDVEDVKRFMGMLQVQGQWRPVALISHSMTKTERRYAQIEKEALAITWACERFQTYLLGLHFEIRTDHKPLLSLLSSRALDDIPPRALRFRLRLLRFTYTIVHVPGKNLIAADALLRAPLQGATTEEDLVLQSDARGASVLQNCN</sequence>
<comment type="similarity">
    <text evidence="1">Belongs to the beta type-B retroviral polymerase family. HERV class-II K(HML-2) pol subfamily.</text>
</comment>
<dbReference type="CDD" id="cd09274">
    <property type="entry name" value="RNase_HI_RT_Ty3"/>
    <property type="match status" value="1"/>
</dbReference>
<evidence type="ECO:0000256" key="3">
    <source>
        <dbReference type="ARBA" id="ARBA00022679"/>
    </source>
</evidence>
<keyword evidence="3" id="KW-0808">Transferase</keyword>
<evidence type="ECO:0000256" key="5">
    <source>
        <dbReference type="ARBA" id="ARBA00022722"/>
    </source>
</evidence>
<dbReference type="EMBL" id="JBHFQA010000013">
    <property type="protein sequence ID" value="KAL2089226.1"/>
    <property type="molecule type" value="Genomic_DNA"/>
</dbReference>
<dbReference type="InterPro" id="IPR041373">
    <property type="entry name" value="RT_RNaseH"/>
</dbReference>
<reference evidence="11 12" key="1">
    <citation type="submission" date="2024-09" db="EMBL/GenBank/DDBJ databases">
        <title>A chromosome-level genome assembly of Gray's grenadier anchovy, Coilia grayii.</title>
        <authorList>
            <person name="Fu Z."/>
        </authorList>
    </citation>
    <scope>NUCLEOTIDE SEQUENCE [LARGE SCALE GENOMIC DNA]</scope>
    <source>
        <strain evidence="11">G4</strain>
        <tissue evidence="11">Muscle</tissue>
    </source>
</reference>
<feature type="domain" description="Reverse transcriptase RNase H-like" evidence="10">
    <location>
        <begin position="250"/>
        <end position="333"/>
    </location>
</feature>
<dbReference type="PANTHER" id="PTHR37984:SF5">
    <property type="entry name" value="PROTEIN NYNRIN-LIKE"/>
    <property type="match status" value="1"/>
</dbReference>
<evidence type="ECO:0000256" key="8">
    <source>
        <dbReference type="ARBA" id="ARBA00022918"/>
    </source>
</evidence>
<comment type="caution">
    <text evidence="11">The sequence shown here is derived from an EMBL/GenBank/DDBJ whole genome shotgun (WGS) entry which is preliminary data.</text>
</comment>
<keyword evidence="12" id="KW-1185">Reference proteome</keyword>
<organism evidence="11 12">
    <name type="scientific">Coilia grayii</name>
    <name type="common">Gray's grenadier anchovy</name>
    <dbReference type="NCBI Taxonomy" id="363190"/>
    <lineage>
        <taxon>Eukaryota</taxon>
        <taxon>Metazoa</taxon>
        <taxon>Chordata</taxon>
        <taxon>Craniata</taxon>
        <taxon>Vertebrata</taxon>
        <taxon>Euteleostomi</taxon>
        <taxon>Actinopterygii</taxon>
        <taxon>Neopterygii</taxon>
        <taxon>Teleostei</taxon>
        <taxon>Clupei</taxon>
        <taxon>Clupeiformes</taxon>
        <taxon>Clupeoidei</taxon>
        <taxon>Engraulidae</taxon>
        <taxon>Coilinae</taxon>
        <taxon>Coilia</taxon>
    </lineage>
</organism>
<dbReference type="PANTHER" id="PTHR37984">
    <property type="entry name" value="PROTEIN CBG26694"/>
    <property type="match status" value="1"/>
</dbReference>
<dbReference type="CDD" id="cd01647">
    <property type="entry name" value="RT_LTR"/>
    <property type="match status" value="1"/>
</dbReference>
<dbReference type="Pfam" id="PF00078">
    <property type="entry name" value="RVT_1"/>
    <property type="match status" value="1"/>
</dbReference>